<dbReference type="OrthoDB" id="382863at2759"/>
<organism evidence="4 5">
    <name type="scientific">Owenia fusiformis</name>
    <name type="common">Polychaete worm</name>
    <dbReference type="NCBI Taxonomy" id="6347"/>
    <lineage>
        <taxon>Eukaryota</taxon>
        <taxon>Metazoa</taxon>
        <taxon>Spiralia</taxon>
        <taxon>Lophotrochozoa</taxon>
        <taxon>Annelida</taxon>
        <taxon>Polychaeta</taxon>
        <taxon>Sedentaria</taxon>
        <taxon>Canalipalpata</taxon>
        <taxon>Sabellida</taxon>
        <taxon>Oweniida</taxon>
        <taxon>Oweniidae</taxon>
        <taxon>Owenia</taxon>
    </lineage>
</organism>
<evidence type="ECO:0000259" key="3">
    <source>
        <dbReference type="Pfam" id="PF23150"/>
    </source>
</evidence>
<feature type="region of interest" description="Disordered" evidence="1">
    <location>
        <begin position="268"/>
        <end position="346"/>
    </location>
</feature>
<dbReference type="InterPro" id="IPR038884">
    <property type="entry name" value="CFAP61"/>
</dbReference>
<feature type="region of interest" description="Disordered" evidence="1">
    <location>
        <begin position="367"/>
        <end position="393"/>
    </location>
</feature>
<evidence type="ECO:0000313" key="4">
    <source>
        <dbReference type="EMBL" id="CAH1791581.1"/>
    </source>
</evidence>
<dbReference type="PANTHER" id="PTHR21178">
    <property type="entry name" value="CILIA- AND FLAGELLA-ASSOCIATED PROTEIN 61"/>
    <property type="match status" value="1"/>
</dbReference>
<feature type="compositionally biased region" description="Polar residues" evidence="1">
    <location>
        <begin position="367"/>
        <end position="387"/>
    </location>
</feature>
<evidence type="ECO:0008006" key="6">
    <source>
        <dbReference type="Google" id="ProtNLM"/>
    </source>
</evidence>
<dbReference type="PANTHER" id="PTHR21178:SF8">
    <property type="entry name" value="CILIA- AND FLAGELLA-ASSOCIATED PROTEIN 61"/>
    <property type="match status" value="1"/>
</dbReference>
<dbReference type="Pfam" id="PF16092">
    <property type="entry name" value="CFAP61_N"/>
    <property type="match status" value="2"/>
</dbReference>
<evidence type="ECO:0000313" key="5">
    <source>
        <dbReference type="Proteomes" id="UP000749559"/>
    </source>
</evidence>
<dbReference type="AlphaFoldDB" id="A0A8S4PEX5"/>
<evidence type="ECO:0000256" key="1">
    <source>
        <dbReference type="SAM" id="MobiDB-lite"/>
    </source>
</evidence>
<protein>
    <recommendedName>
        <fullName evidence="6">Cilia- and flagella-associated protein 61 N-terminal domain-containing protein</fullName>
    </recommendedName>
</protein>
<gene>
    <name evidence="4" type="ORF">OFUS_LOCUS16651</name>
</gene>
<accession>A0A8S4PEX5</accession>
<dbReference type="InterPro" id="IPR056299">
    <property type="entry name" value="CFAP61_dimer"/>
</dbReference>
<sequence>MTTLTSPDGETATINARRTESLDAPNILKLVQPSTEQLFGRVNVVNLIEKAVLAVTLSNEDDELLAHAAFFDYPNVPGVDQADWQAWINKYYNCDLSTPLNTLFMHYFVAKPEYARGAAKEIIRTMYNAVPDLHYCYLVVPQGVYPDKNISDYFVPITPIDGELSANGFYVTACNRSEHAASLFVRTAKVEDHDDLTPIFNRQSNMLQRTYGDFFLAELIEAQNEHMQCIVAEVEGTAVGFMSACDDVSLDLLNQCFELGPFHGLHKPHENDILEPGKSSRVSPAPKEKEESRPASVTSQHSVTSQNGNTDAQQVDKPDSQPAEEGTKVKPALGDATNMGQSTSSLLSESSVAESIKSAAESYHSVVTSKSAQSQHSRTSLTGSGRQRTPLKAAPPKRFVPTYCGPSNSFCIQLFCIDERYEMRSQDFLGKLFELFPERDFAVITVPHLVPEFPLLQGFVRVTPRCPSTLAQELYVFHRSGLLKSFVVRPACKKDDDQVEKLVSTLDLHGNLLADLTQFNRARRDQDGTEINAFVAEVLDQIVGVAIVRREEDIEYIRSHYNIEDFIYFNHHRRDEHGHLHHFALNPVFKHYSKHFLKEILRQAHKTCLYYPLYPSYVEKEVVNQHSLVSALHDMVPVRSRRQITYPRDILGMPHNLPSDRVLEKQQSYALNHINRKLTLEPKVTVNARIVVVGASDVGISFLETFAFCPHLRFNNLTMISPHGLPGELPPDTLRDNMLGSSECYTEEDYATMSLRTWVNVVYGKMTFIDRNKKFVVVNGDTIVPYEHLVLCTGSQYQFPAPTEADISKLATTSEAPHRPDRRYKGVPPKNLYIVNDAYDSAVVLYEVENNLLNTEGKALVYGNSLDAYCCVQTLLTMGVPGERIILVEPPLNYQTRCFNNITIEDTIFKAMKDCGIQIFSDFTLAQWNDGKGGEEIYAASFTSSTKPMRLECSAVFAFYQKQVDVDAFKAINDACLVYDGRLVIDAEFHTNDPSIRGAGSLTKFQRSYHADQWTHTNFNSKEVGIQLAMAMLRLFDPTLEPQPEVPQDILKLIPMYRAAKVTSAVLPGGYNYLHVGKPGLNTPLDALMAQNDYGRELITGTPGGSPEYFRLHVNQYKMVETITCLSKKVLNNGNMMCLYNVHERYLNNLLSRFDEGLIKDLYSYFKEAWCLAIFHDRFPDFKEEVRELLITKPSPDVEALEEKVRQMIEDDLTISKSQRKQLDKDYLEGGAKRAVDTRLLSFLTYNYYHLPMYAKPGML</sequence>
<keyword evidence="5" id="KW-1185">Reference proteome</keyword>
<dbReference type="InterPro" id="IPR036188">
    <property type="entry name" value="FAD/NAD-bd_sf"/>
</dbReference>
<comment type="caution">
    <text evidence="4">The sequence shown here is derived from an EMBL/GenBank/DDBJ whole genome shotgun (WGS) entry which is preliminary data.</text>
</comment>
<dbReference type="EMBL" id="CAIIXF020000008">
    <property type="protein sequence ID" value="CAH1791581.1"/>
    <property type="molecule type" value="Genomic_DNA"/>
</dbReference>
<dbReference type="Gene3D" id="3.50.50.60">
    <property type="entry name" value="FAD/NAD(P)-binding domain"/>
    <property type="match status" value="2"/>
</dbReference>
<feature type="domain" description="Cilia- and flagella-associated protein 61 N-terminal" evidence="2">
    <location>
        <begin position="401"/>
        <end position="566"/>
    </location>
</feature>
<dbReference type="SUPFAM" id="SSF51905">
    <property type="entry name" value="FAD/NAD(P)-binding domain"/>
    <property type="match status" value="1"/>
</dbReference>
<dbReference type="Pfam" id="PF23150">
    <property type="entry name" value="CFAP61_dimer"/>
    <property type="match status" value="1"/>
</dbReference>
<reference evidence="4" key="1">
    <citation type="submission" date="2022-03" db="EMBL/GenBank/DDBJ databases">
        <authorList>
            <person name="Martin C."/>
        </authorList>
    </citation>
    <scope>NUCLEOTIDE SEQUENCE</scope>
</reference>
<feature type="domain" description="CFAP61 dimerisation" evidence="3">
    <location>
        <begin position="1055"/>
        <end position="1174"/>
    </location>
</feature>
<feature type="compositionally biased region" description="Polar residues" evidence="1">
    <location>
        <begin position="295"/>
        <end position="313"/>
    </location>
</feature>
<dbReference type="Proteomes" id="UP000749559">
    <property type="component" value="Unassembled WGS sequence"/>
</dbReference>
<evidence type="ECO:0000259" key="2">
    <source>
        <dbReference type="Pfam" id="PF16092"/>
    </source>
</evidence>
<dbReference type="InterPro" id="IPR032151">
    <property type="entry name" value="CFAP61_N"/>
</dbReference>
<feature type="domain" description="Cilia- and flagella-associated protein 61 N-terminal" evidence="2">
    <location>
        <begin position="16"/>
        <end position="268"/>
    </location>
</feature>
<proteinExistence type="predicted"/>
<name>A0A8S4PEX5_OWEFU</name>